<evidence type="ECO:0000313" key="3">
    <source>
        <dbReference type="Proteomes" id="UP001493487"/>
    </source>
</evidence>
<proteinExistence type="predicted"/>
<feature type="signal peptide" evidence="1">
    <location>
        <begin position="1"/>
        <end position="30"/>
    </location>
</feature>
<accession>A0ABV1L1C5</accession>
<reference evidence="2 3" key="1">
    <citation type="journal article" date="2023" name="Genome Announc.">
        <title>Pan-Genome Analyses of the Genus Cohnella and Proposal of the Novel Species Cohnella silvisoli sp. nov., Isolated from Forest Soil.</title>
        <authorList>
            <person name="Wang C."/>
            <person name="Mao L."/>
            <person name="Bao G."/>
            <person name="Zhu H."/>
        </authorList>
    </citation>
    <scope>NUCLEOTIDE SEQUENCE [LARGE SCALE GENOMIC DNA]</scope>
    <source>
        <strain evidence="2 3">NL03-T5-1</strain>
    </source>
</reference>
<dbReference type="RefSeq" id="WP_232189271.1">
    <property type="nucleotide sequence ID" value="NZ_JAIOAP010000018.1"/>
</dbReference>
<evidence type="ECO:0000256" key="1">
    <source>
        <dbReference type="SAM" id="SignalP"/>
    </source>
</evidence>
<protein>
    <recommendedName>
        <fullName evidence="4">SbsC C-terminal domain-containing protein</fullName>
    </recommendedName>
</protein>
<dbReference type="EMBL" id="JASKHM010000019">
    <property type="protein sequence ID" value="MEQ4486072.1"/>
    <property type="molecule type" value="Genomic_DNA"/>
</dbReference>
<sequence length="316" mass="35403">MKQNFMNTKTMTLATLAALTLSLNAGAVSAANSPVKPAVSVNQTATSDHPMSAGVIGRFEELVAKQGQLPKAIAYLNAHFKDVTKPQATIMVLHLENAIKKQLPSMERRFEKNSVQQAIGKAYKRGDSFDNVIKRITSSSVKALLKEARDSGYKLETAEGFYFPVIDYSKFKIYSLQLDVDIKAYIDIMAVESDQAKLKDAAIVIGYQQLVNRALSQESFVSKYPYSNRVSQIRNLFHSYKILTFYGANNTPLFDYDTKVIQPNALKGYTMILQWNNPESSAYLTTLQQFMELLAANNNKLTPEVEKFRKTNVPNN</sequence>
<keyword evidence="1" id="KW-0732">Signal</keyword>
<feature type="chain" id="PRO_5045138793" description="SbsC C-terminal domain-containing protein" evidence="1">
    <location>
        <begin position="31"/>
        <end position="316"/>
    </location>
</feature>
<gene>
    <name evidence="2" type="ORF">QJS35_27200</name>
</gene>
<comment type="caution">
    <text evidence="2">The sequence shown here is derived from an EMBL/GenBank/DDBJ whole genome shotgun (WGS) entry which is preliminary data.</text>
</comment>
<evidence type="ECO:0000313" key="2">
    <source>
        <dbReference type="EMBL" id="MEQ4486072.1"/>
    </source>
</evidence>
<evidence type="ECO:0008006" key="4">
    <source>
        <dbReference type="Google" id="ProtNLM"/>
    </source>
</evidence>
<organism evidence="2 3">
    <name type="scientific">Cohnella silvisoli</name>
    <dbReference type="NCBI Taxonomy" id="2873699"/>
    <lineage>
        <taxon>Bacteria</taxon>
        <taxon>Bacillati</taxon>
        <taxon>Bacillota</taxon>
        <taxon>Bacilli</taxon>
        <taxon>Bacillales</taxon>
        <taxon>Paenibacillaceae</taxon>
        <taxon>Cohnella</taxon>
    </lineage>
</organism>
<name>A0ABV1L1C5_9BACL</name>
<dbReference type="Proteomes" id="UP001493487">
    <property type="component" value="Unassembled WGS sequence"/>
</dbReference>
<keyword evidence="3" id="KW-1185">Reference proteome</keyword>